<dbReference type="InterPro" id="IPR029028">
    <property type="entry name" value="Alpha/beta_knot_MTases"/>
</dbReference>
<dbReference type="AlphaFoldDB" id="A0ABD3JKG1"/>
<feature type="region of interest" description="Disordered" evidence="3">
    <location>
        <begin position="1"/>
        <end position="75"/>
    </location>
</feature>
<comment type="caution">
    <text evidence="5">The sequence shown here is derived from an EMBL/GenBank/DDBJ whole genome shotgun (WGS) entry which is preliminary data.</text>
</comment>
<keyword evidence="2" id="KW-0808">Transferase</keyword>
<dbReference type="InterPro" id="IPR029064">
    <property type="entry name" value="Ribosomal_eL30-like_sf"/>
</dbReference>
<dbReference type="CDD" id="cd18095">
    <property type="entry name" value="SpoU-like_rRNA-MTase"/>
    <property type="match status" value="1"/>
</dbReference>
<evidence type="ECO:0000313" key="6">
    <source>
        <dbReference type="Proteomes" id="UP001634007"/>
    </source>
</evidence>
<proteinExistence type="predicted"/>
<protein>
    <recommendedName>
        <fullName evidence="4">tRNA/rRNA methyltransferase SpoU type domain-containing protein</fullName>
    </recommendedName>
</protein>
<organism evidence="5 6">
    <name type="scientific">Eucalyptus globulus</name>
    <name type="common">Tasmanian blue gum</name>
    <dbReference type="NCBI Taxonomy" id="34317"/>
    <lineage>
        <taxon>Eukaryota</taxon>
        <taxon>Viridiplantae</taxon>
        <taxon>Streptophyta</taxon>
        <taxon>Embryophyta</taxon>
        <taxon>Tracheophyta</taxon>
        <taxon>Spermatophyta</taxon>
        <taxon>Magnoliopsida</taxon>
        <taxon>eudicotyledons</taxon>
        <taxon>Gunneridae</taxon>
        <taxon>Pentapetalae</taxon>
        <taxon>rosids</taxon>
        <taxon>malvids</taxon>
        <taxon>Myrtales</taxon>
        <taxon>Myrtaceae</taxon>
        <taxon>Myrtoideae</taxon>
        <taxon>Eucalypteae</taxon>
        <taxon>Eucalyptus</taxon>
    </lineage>
</organism>
<dbReference type="Proteomes" id="UP001634007">
    <property type="component" value="Unassembled WGS sequence"/>
</dbReference>
<dbReference type="Gene3D" id="3.40.1280.10">
    <property type="match status" value="1"/>
</dbReference>
<evidence type="ECO:0000256" key="3">
    <source>
        <dbReference type="SAM" id="MobiDB-lite"/>
    </source>
</evidence>
<dbReference type="InterPro" id="IPR029026">
    <property type="entry name" value="tRNA_m1G_MTases_N"/>
</dbReference>
<evidence type="ECO:0000259" key="4">
    <source>
        <dbReference type="Pfam" id="PF00588"/>
    </source>
</evidence>
<dbReference type="SUPFAM" id="SSF75217">
    <property type="entry name" value="alpha/beta knot"/>
    <property type="match status" value="1"/>
</dbReference>
<reference evidence="5 6" key="1">
    <citation type="submission" date="2024-11" db="EMBL/GenBank/DDBJ databases">
        <title>Chromosome-level genome assembly of Eucalyptus globulus Labill. provides insights into its genome evolution.</title>
        <authorList>
            <person name="Li X."/>
        </authorList>
    </citation>
    <scope>NUCLEOTIDE SEQUENCE [LARGE SCALE GENOMIC DNA]</scope>
    <source>
        <strain evidence="5">CL2024</strain>
        <tissue evidence="5">Fresh tender leaves</tissue>
    </source>
</reference>
<name>A0ABD3JKG1_EUCGL</name>
<dbReference type="Gene3D" id="3.30.1330.30">
    <property type="match status" value="1"/>
</dbReference>
<dbReference type="InterPro" id="IPR001537">
    <property type="entry name" value="SpoU_MeTrfase"/>
</dbReference>
<keyword evidence="6" id="KW-1185">Reference proteome</keyword>
<evidence type="ECO:0000256" key="2">
    <source>
        <dbReference type="ARBA" id="ARBA00022679"/>
    </source>
</evidence>
<keyword evidence="1" id="KW-0489">Methyltransferase</keyword>
<dbReference type="SUPFAM" id="SSF55315">
    <property type="entry name" value="L30e-like"/>
    <property type="match status" value="1"/>
</dbReference>
<dbReference type="EMBL" id="JBJKBG010000008">
    <property type="protein sequence ID" value="KAL3726351.1"/>
    <property type="molecule type" value="Genomic_DNA"/>
</dbReference>
<gene>
    <name evidence="5" type="ORF">ACJRO7_031270</name>
</gene>
<dbReference type="PANTHER" id="PTHR43191:SF2">
    <property type="entry name" value="RRNA METHYLTRANSFERASE 3, MITOCHONDRIAL"/>
    <property type="match status" value="1"/>
</dbReference>
<evidence type="ECO:0000256" key="1">
    <source>
        <dbReference type="ARBA" id="ARBA00022603"/>
    </source>
</evidence>
<dbReference type="FunFam" id="3.40.1280.10:FF:000027">
    <property type="entry name" value="Putative tRNA/rRNA methyltransferase YsgA"/>
    <property type="match status" value="1"/>
</dbReference>
<accession>A0ABD3JKG1</accession>
<evidence type="ECO:0000313" key="5">
    <source>
        <dbReference type="EMBL" id="KAL3726351.1"/>
    </source>
</evidence>
<sequence>MFATREAKQNEPIRRDMSCLHAFHPSSLRLPPPDPIPISRTKPSPPPARQETAPLRKAARGRAAQKRAPAATRPSVPRNVDLIASASNPFVKHCVKLRQSSSYRHSHSSALVVGTTPIREICNFQSSKNKIAIIDCLLLLDKAQIPDDLEERSLRLVRVSSLVMEKLSGVESAESIKAVALMRIPSTFYNVDDETDDRDCRRWFASPHRILVLDGIQDPGNLGTLLRSAAAFNWDGVFLLPGCCDPFNDKALRASRGASFQLSLVLGRWSNLETLRNEFQMKILAGHPESNMGQKLVSNLSPSFVDSLANVPVCLVLGSEGRGLSEEPESLCELVSIPMAGKFESLNVSVAGGIFLYMLQPQVWVTPSALS</sequence>
<dbReference type="GO" id="GO:0032259">
    <property type="term" value="P:methylation"/>
    <property type="evidence" value="ECO:0007669"/>
    <property type="project" value="UniProtKB-KW"/>
</dbReference>
<dbReference type="GO" id="GO:0008168">
    <property type="term" value="F:methyltransferase activity"/>
    <property type="evidence" value="ECO:0007669"/>
    <property type="project" value="UniProtKB-KW"/>
</dbReference>
<dbReference type="PANTHER" id="PTHR43191">
    <property type="entry name" value="RRNA METHYLTRANSFERASE 3"/>
    <property type="match status" value="1"/>
</dbReference>
<feature type="compositionally biased region" description="Basic and acidic residues" evidence="3">
    <location>
        <begin position="1"/>
        <end position="18"/>
    </location>
</feature>
<dbReference type="InterPro" id="IPR051259">
    <property type="entry name" value="rRNA_Methyltransferase"/>
</dbReference>
<feature type="domain" description="tRNA/rRNA methyltransferase SpoU type" evidence="4">
    <location>
        <begin position="210"/>
        <end position="357"/>
    </location>
</feature>
<dbReference type="Pfam" id="PF00588">
    <property type="entry name" value="SpoU_methylase"/>
    <property type="match status" value="1"/>
</dbReference>